<dbReference type="Proteomes" id="UP000271683">
    <property type="component" value="Unassembled WGS sequence"/>
</dbReference>
<sequence length="275" mass="28533">MSLTLRHRVAAVLAAVVATGGVSAAAPAPAAATPAATASAWAAAPGNRKAYATMGNPVARWNPCAVIGYRFNPARAPKGALTDLKGAIRRISSATGLKFAYRGTTTAVPQAKKGYNRDYPANTQLVIAWVDPGKQSEWLPKNGPAGVGGPAWSTGYTAKGKRVGLIQWAGVVLNTKVTLTGGFGAGPTVGWQGTRGQLLMHELGHAVGLDHPEIQDQQQIMYPRMTRKKAVWGAGDLTGLKLVGKSGGCVRRDPPASASALTVGSVAEINMFVRS</sequence>
<evidence type="ECO:0000256" key="1">
    <source>
        <dbReference type="SAM" id="SignalP"/>
    </source>
</evidence>
<accession>A0A3N1GF85</accession>
<protein>
    <recommendedName>
        <fullName evidence="4">Matrixin</fullName>
    </recommendedName>
</protein>
<proteinExistence type="predicted"/>
<feature type="signal peptide" evidence="1">
    <location>
        <begin position="1"/>
        <end position="24"/>
    </location>
</feature>
<evidence type="ECO:0000313" key="2">
    <source>
        <dbReference type="EMBL" id="ROP28864.1"/>
    </source>
</evidence>
<evidence type="ECO:0008006" key="4">
    <source>
        <dbReference type="Google" id="ProtNLM"/>
    </source>
</evidence>
<dbReference type="SUPFAM" id="SSF55486">
    <property type="entry name" value="Metalloproteases ('zincins'), catalytic domain"/>
    <property type="match status" value="1"/>
</dbReference>
<feature type="chain" id="PRO_5018172728" description="Matrixin" evidence="1">
    <location>
        <begin position="25"/>
        <end position="275"/>
    </location>
</feature>
<comment type="caution">
    <text evidence="2">The sequence shown here is derived from an EMBL/GenBank/DDBJ whole genome shotgun (WGS) entry which is preliminary data.</text>
</comment>
<dbReference type="InterPro" id="IPR024079">
    <property type="entry name" value="MetalloPept_cat_dom_sf"/>
</dbReference>
<dbReference type="OrthoDB" id="4297752at2"/>
<keyword evidence="1" id="KW-0732">Signal</keyword>
<dbReference type="RefSeq" id="WP_123678169.1">
    <property type="nucleotide sequence ID" value="NZ_RJKL01000001.1"/>
</dbReference>
<gene>
    <name evidence="2" type="ORF">EDD30_1642</name>
</gene>
<dbReference type="EMBL" id="RJKL01000001">
    <property type="protein sequence ID" value="ROP28864.1"/>
    <property type="molecule type" value="Genomic_DNA"/>
</dbReference>
<dbReference type="GO" id="GO:0008237">
    <property type="term" value="F:metallopeptidase activity"/>
    <property type="evidence" value="ECO:0007669"/>
    <property type="project" value="InterPro"/>
</dbReference>
<dbReference type="AlphaFoldDB" id="A0A3N1GF85"/>
<name>A0A3N1GF85_9ACTN</name>
<dbReference type="Gene3D" id="3.40.390.10">
    <property type="entry name" value="Collagenase (Catalytic Domain)"/>
    <property type="match status" value="1"/>
</dbReference>
<organism evidence="2 3">
    <name type="scientific">Couchioplanes caeruleus</name>
    <dbReference type="NCBI Taxonomy" id="56438"/>
    <lineage>
        <taxon>Bacteria</taxon>
        <taxon>Bacillati</taxon>
        <taxon>Actinomycetota</taxon>
        <taxon>Actinomycetes</taxon>
        <taxon>Micromonosporales</taxon>
        <taxon>Micromonosporaceae</taxon>
        <taxon>Couchioplanes</taxon>
    </lineage>
</organism>
<reference evidence="2 3" key="1">
    <citation type="submission" date="2018-11" db="EMBL/GenBank/DDBJ databases">
        <title>Sequencing the genomes of 1000 actinobacteria strains.</title>
        <authorList>
            <person name="Klenk H.-P."/>
        </authorList>
    </citation>
    <scope>NUCLEOTIDE SEQUENCE [LARGE SCALE GENOMIC DNA]</scope>
    <source>
        <strain evidence="2 3">DSM 43634</strain>
    </source>
</reference>
<evidence type="ECO:0000313" key="3">
    <source>
        <dbReference type="Proteomes" id="UP000271683"/>
    </source>
</evidence>